<evidence type="ECO:0000259" key="7">
    <source>
        <dbReference type="PROSITE" id="PS50112"/>
    </source>
</evidence>
<evidence type="ECO:0000256" key="5">
    <source>
        <dbReference type="ARBA" id="ARBA00022777"/>
    </source>
</evidence>
<dbReference type="GO" id="GO:0000155">
    <property type="term" value="F:phosphorelay sensor kinase activity"/>
    <property type="evidence" value="ECO:0007669"/>
    <property type="project" value="InterPro"/>
</dbReference>
<feature type="domain" description="PAC" evidence="8">
    <location>
        <begin position="99"/>
        <end position="149"/>
    </location>
</feature>
<dbReference type="SUPFAM" id="SSF55785">
    <property type="entry name" value="PYP-like sensor domain (PAS domain)"/>
    <property type="match status" value="1"/>
</dbReference>
<dbReference type="CDD" id="cd00130">
    <property type="entry name" value="PAS"/>
    <property type="match status" value="1"/>
</dbReference>
<evidence type="ECO:0000313" key="9">
    <source>
        <dbReference type="EMBL" id="NKE73658.1"/>
    </source>
</evidence>
<comment type="catalytic activity">
    <reaction evidence="1">
        <text>ATP + protein L-histidine = ADP + protein N-phospho-L-histidine.</text>
        <dbReference type="EC" id="2.7.13.3"/>
    </reaction>
</comment>
<dbReference type="PANTHER" id="PTHR43047:SF72">
    <property type="entry name" value="OSMOSENSING HISTIDINE PROTEIN KINASE SLN1"/>
    <property type="match status" value="1"/>
</dbReference>
<feature type="domain" description="Histidine kinase" evidence="6">
    <location>
        <begin position="167"/>
        <end position="385"/>
    </location>
</feature>
<evidence type="ECO:0000256" key="3">
    <source>
        <dbReference type="ARBA" id="ARBA00022553"/>
    </source>
</evidence>
<dbReference type="Proteomes" id="UP000534783">
    <property type="component" value="Unassembled WGS sequence"/>
</dbReference>
<comment type="caution">
    <text evidence="9">The sequence shown here is derived from an EMBL/GenBank/DDBJ whole genome shotgun (WGS) entry which is preliminary data.</text>
</comment>
<dbReference type="InterPro" id="IPR003594">
    <property type="entry name" value="HATPase_dom"/>
</dbReference>
<dbReference type="InterPro" id="IPR013655">
    <property type="entry name" value="PAS_fold_3"/>
</dbReference>
<evidence type="ECO:0000256" key="4">
    <source>
        <dbReference type="ARBA" id="ARBA00022679"/>
    </source>
</evidence>
<dbReference type="EMBL" id="VTOW01000009">
    <property type="protein sequence ID" value="NKE73658.1"/>
    <property type="molecule type" value="Genomic_DNA"/>
</dbReference>
<dbReference type="InterPro" id="IPR035965">
    <property type="entry name" value="PAS-like_dom_sf"/>
</dbReference>
<dbReference type="PANTHER" id="PTHR43047">
    <property type="entry name" value="TWO-COMPONENT HISTIDINE PROTEIN KINASE"/>
    <property type="match status" value="1"/>
</dbReference>
<keyword evidence="10" id="KW-1185">Reference proteome</keyword>
<dbReference type="InterPro" id="IPR005467">
    <property type="entry name" value="His_kinase_dom"/>
</dbReference>
<dbReference type="SUPFAM" id="SSF55874">
    <property type="entry name" value="ATPase domain of HSP90 chaperone/DNA topoisomerase II/histidine kinase"/>
    <property type="match status" value="1"/>
</dbReference>
<dbReference type="NCBIfam" id="TIGR00229">
    <property type="entry name" value="sensory_box"/>
    <property type="match status" value="1"/>
</dbReference>
<gene>
    <name evidence="9" type="ORF">MNODULE_23155</name>
</gene>
<dbReference type="CDD" id="cd00082">
    <property type="entry name" value="HisKA"/>
    <property type="match status" value="1"/>
</dbReference>
<dbReference type="SMART" id="SM00387">
    <property type="entry name" value="HATPase_c"/>
    <property type="match status" value="1"/>
</dbReference>
<dbReference type="GO" id="GO:0005886">
    <property type="term" value="C:plasma membrane"/>
    <property type="evidence" value="ECO:0007669"/>
    <property type="project" value="TreeGrafter"/>
</dbReference>
<dbReference type="CDD" id="cd16922">
    <property type="entry name" value="HATPase_EvgS-ArcB-TorS-like"/>
    <property type="match status" value="1"/>
</dbReference>
<name>A0A7X6IDE4_9BACT</name>
<dbReference type="InterPro" id="IPR036097">
    <property type="entry name" value="HisK_dim/P_sf"/>
</dbReference>
<dbReference type="PRINTS" id="PR00344">
    <property type="entry name" value="BCTRLSENSOR"/>
</dbReference>
<sequence length="386" mass="43929">MGMDKRKTSYSTREQAARAEVDIAQQRYRDLAEGIDHGIVWEADESFRFCMVSRRAEQMLGYSIEQWCQEPGFWINHVYPDDRGRVLAVFKKALTGEDQACDHRFITADGRVVWFHTGVHASRMEDQIVYRGLSVEITYLKEVEEKLKQKTEEAEEANRTKSHFLSIASHEIRNGLNAIIGYAHLLADGTMPQEKRAEMYKHILRCAHDLNDLVNRILDVEKIETGRMQLQANISEVFLPEILRQILEDLRFIWIEKGLTVEFHDDLTAPSIRSDPGKLRQIFTNLIVNAIKFTEKGAISVQILHHSQAKEISVQIQDTGIGIPEEDLPHLFKPFYQSGGVVAPVGTGLGLSIVKKLVDLLKGRIEVKRQQGTGSIFTVTLPYDAC</sequence>
<dbReference type="Gene3D" id="1.10.287.130">
    <property type="match status" value="1"/>
</dbReference>
<keyword evidence="3" id="KW-0597">Phosphoprotein</keyword>
<dbReference type="SMART" id="SM00388">
    <property type="entry name" value="HisKA"/>
    <property type="match status" value="1"/>
</dbReference>
<dbReference type="Pfam" id="PF08447">
    <property type="entry name" value="PAS_3"/>
    <property type="match status" value="1"/>
</dbReference>
<organism evidence="9 10">
    <name type="scientific">Candidatus Manganitrophus noduliformans</name>
    <dbReference type="NCBI Taxonomy" id="2606439"/>
    <lineage>
        <taxon>Bacteria</taxon>
        <taxon>Pseudomonadati</taxon>
        <taxon>Nitrospirota</taxon>
        <taxon>Nitrospiria</taxon>
        <taxon>Candidatus Troglogloeales</taxon>
        <taxon>Candidatus Manganitrophaceae</taxon>
        <taxon>Candidatus Manganitrophus</taxon>
    </lineage>
</organism>
<evidence type="ECO:0000256" key="2">
    <source>
        <dbReference type="ARBA" id="ARBA00012438"/>
    </source>
</evidence>
<dbReference type="EC" id="2.7.13.3" evidence="2"/>
<accession>A0A7X6IDE4</accession>
<dbReference type="PROSITE" id="PS50109">
    <property type="entry name" value="HIS_KIN"/>
    <property type="match status" value="1"/>
</dbReference>
<dbReference type="FunFam" id="3.30.565.10:FF:000006">
    <property type="entry name" value="Sensor histidine kinase WalK"/>
    <property type="match status" value="1"/>
</dbReference>
<feature type="domain" description="PAS" evidence="7">
    <location>
        <begin position="24"/>
        <end position="97"/>
    </location>
</feature>
<dbReference type="GO" id="GO:0009927">
    <property type="term" value="F:histidine phosphotransfer kinase activity"/>
    <property type="evidence" value="ECO:0007669"/>
    <property type="project" value="TreeGrafter"/>
</dbReference>
<keyword evidence="5" id="KW-0418">Kinase</keyword>
<dbReference type="SMART" id="SM00091">
    <property type="entry name" value="PAS"/>
    <property type="match status" value="1"/>
</dbReference>
<evidence type="ECO:0000259" key="6">
    <source>
        <dbReference type="PROSITE" id="PS50109"/>
    </source>
</evidence>
<dbReference type="InterPro" id="IPR004358">
    <property type="entry name" value="Sig_transdc_His_kin-like_C"/>
</dbReference>
<dbReference type="PROSITE" id="PS50112">
    <property type="entry name" value="PAS"/>
    <property type="match status" value="1"/>
</dbReference>
<dbReference type="InterPro" id="IPR000014">
    <property type="entry name" value="PAS"/>
</dbReference>
<dbReference type="PROSITE" id="PS50113">
    <property type="entry name" value="PAC"/>
    <property type="match status" value="1"/>
</dbReference>
<dbReference type="Gene3D" id="3.30.565.10">
    <property type="entry name" value="Histidine kinase-like ATPase, C-terminal domain"/>
    <property type="match status" value="1"/>
</dbReference>
<evidence type="ECO:0000313" key="10">
    <source>
        <dbReference type="Proteomes" id="UP000534783"/>
    </source>
</evidence>
<evidence type="ECO:0000259" key="8">
    <source>
        <dbReference type="PROSITE" id="PS50113"/>
    </source>
</evidence>
<proteinExistence type="predicted"/>
<dbReference type="Gene3D" id="3.30.450.20">
    <property type="entry name" value="PAS domain"/>
    <property type="match status" value="1"/>
</dbReference>
<dbReference type="InterPro" id="IPR000700">
    <property type="entry name" value="PAS-assoc_C"/>
</dbReference>
<dbReference type="InterPro" id="IPR003661">
    <property type="entry name" value="HisK_dim/P_dom"/>
</dbReference>
<dbReference type="SUPFAM" id="SSF47384">
    <property type="entry name" value="Homodimeric domain of signal transducing histidine kinase"/>
    <property type="match status" value="1"/>
</dbReference>
<dbReference type="Pfam" id="PF02518">
    <property type="entry name" value="HATPase_c"/>
    <property type="match status" value="1"/>
</dbReference>
<dbReference type="Pfam" id="PF00512">
    <property type="entry name" value="HisKA"/>
    <property type="match status" value="1"/>
</dbReference>
<dbReference type="AlphaFoldDB" id="A0A7X6IDE4"/>
<dbReference type="InterPro" id="IPR036890">
    <property type="entry name" value="HATPase_C_sf"/>
</dbReference>
<protein>
    <recommendedName>
        <fullName evidence="2">histidine kinase</fullName>
        <ecNumber evidence="2">2.7.13.3</ecNumber>
    </recommendedName>
</protein>
<evidence type="ECO:0000256" key="1">
    <source>
        <dbReference type="ARBA" id="ARBA00000085"/>
    </source>
</evidence>
<reference evidence="9 10" key="1">
    <citation type="journal article" date="2020" name="Nature">
        <title>Bacterial chemolithoautotrophy via manganese oxidation.</title>
        <authorList>
            <person name="Yu H."/>
            <person name="Leadbetter J.R."/>
        </authorList>
    </citation>
    <scope>NUCLEOTIDE SEQUENCE [LARGE SCALE GENOMIC DNA]</scope>
    <source>
        <strain evidence="9 10">Mn-1</strain>
    </source>
</reference>
<keyword evidence="4" id="KW-0808">Transferase</keyword>